<proteinExistence type="predicted"/>
<keyword evidence="4" id="KW-0964">Secreted</keyword>
<dbReference type="GO" id="GO:0090729">
    <property type="term" value="F:toxin activity"/>
    <property type="evidence" value="ECO:0007669"/>
    <property type="project" value="UniProtKB-KW"/>
</dbReference>
<feature type="repeat" description="ANK" evidence="12">
    <location>
        <begin position="159"/>
        <end position="191"/>
    </location>
</feature>
<evidence type="ECO:0000256" key="12">
    <source>
        <dbReference type="PROSITE-ProRule" id="PRU00023"/>
    </source>
</evidence>
<evidence type="ECO:0000313" key="13">
    <source>
        <dbReference type="EMBL" id="GBO23967.1"/>
    </source>
</evidence>
<name>A0A4Y2VJM0_ARAVE</name>
<keyword evidence="3" id="KW-0268">Exocytosis</keyword>
<dbReference type="GO" id="GO:0005576">
    <property type="term" value="C:extracellular region"/>
    <property type="evidence" value="ECO:0007669"/>
    <property type="project" value="UniProtKB-SubCell"/>
</dbReference>
<dbReference type="PROSITE" id="PS50297">
    <property type="entry name" value="ANK_REP_REGION"/>
    <property type="match status" value="3"/>
</dbReference>
<evidence type="ECO:0000256" key="6">
    <source>
        <dbReference type="ARBA" id="ARBA00022656"/>
    </source>
</evidence>
<evidence type="ECO:0000256" key="10">
    <source>
        <dbReference type="ARBA" id="ARBA00023043"/>
    </source>
</evidence>
<keyword evidence="8" id="KW-0677">Repeat</keyword>
<sequence>MDNSGRYSLHQLVESDDNLEELCEFFAGGGDPNHNVVGDNTLLHIAAQSYKLNEKVVQILINAGADIDLSTNVGHTPLQFAVMSRNCGAVQALVKAGAQINVQNSFGRTALHYAVKTCHPRRQPPHFHRMHAVRCTPDKWIMKRLLDHDNTDINPVDSEGETPLMWAVKYEYLNAVKTLLKSGANPSIPNQKGQNCLHVALSPPIPNQHIVTELLMNGAGIYHADNSGQTPIDILLQNVIDGSPCYFVLDCLELIAFKYHIREDLECKVRSIPRLSEFLRRACQEVQWMRKQIIYDNITLHDFASGCFQERRGGDPTLEIYKPVVEILLSGISDIYFDEILYRMSTRDLCNVLERIAPPVYYIPSSMNRYRSRYETHIQIFELIQERYREMRRDNVEHTVAL</sequence>
<keyword evidence="5" id="KW-1052">Target cell membrane</keyword>
<dbReference type="PROSITE" id="PS50088">
    <property type="entry name" value="ANK_REPEAT"/>
    <property type="match status" value="3"/>
</dbReference>
<evidence type="ECO:0000256" key="2">
    <source>
        <dbReference type="ARBA" id="ARBA00004613"/>
    </source>
</evidence>
<keyword evidence="10 12" id="KW-0040">ANK repeat</keyword>
<comment type="subcellular location">
    <subcellularLocation>
        <location evidence="2">Secreted</location>
    </subcellularLocation>
    <subcellularLocation>
        <location evidence="1">Target cell membrane</location>
    </subcellularLocation>
</comment>
<evidence type="ECO:0000256" key="5">
    <source>
        <dbReference type="ARBA" id="ARBA00022537"/>
    </source>
</evidence>
<evidence type="ECO:0000256" key="11">
    <source>
        <dbReference type="ARBA" id="ARBA00023298"/>
    </source>
</evidence>
<evidence type="ECO:0000256" key="3">
    <source>
        <dbReference type="ARBA" id="ARBA00022483"/>
    </source>
</evidence>
<dbReference type="InterPro" id="IPR036770">
    <property type="entry name" value="Ankyrin_rpt-contain_sf"/>
</dbReference>
<dbReference type="OrthoDB" id="6596655at2759"/>
<evidence type="ECO:0000256" key="8">
    <source>
        <dbReference type="ARBA" id="ARBA00022737"/>
    </source>
</evidence>
<dbReference type="GO" id="GO:0044231">
    <property type="term" value="C:host cell presynaptic membrane"/>
    <property type="evidence" value="ECO:0007669"/>
    <property type="project" value="UniProtKB-KW"/>
</dbReference>
<dbReference type="EMBL" id="BGPR01046978">
    <property type="protein sequence ID" value="GBO23967.1"/>
    <property type="molecule type" value="Genomic_DNA"/>
</dbReference>
<feature type="repeat" description="ANK" evidence="12">
    <location>
        <begin position="38"/>
        <end position="72"/>
    </location>
</feature>
<dbReference type="AlphaFoldDB" id="A0A4Y2VJM0"/>
<evidence type="ECO:0000256" key="9">
    <source>
        <dbReference type="ARBA" id="ARBA00023028"/>
    </source>
</evidence>
<dbReference type="Gene3D" id="1.25.40.20">
    <property type="entry name" value="Ankyrin repeat-containing domain"/>
    <property type="match status" value="2"/>
</dbReference>
<comment type="caution">
    <text evidence="13">The sequence shown here is derived from an EMBL/GenBank/DDBJ whole genome shotgun (WGS) entry which is preliminary data.</text>
</comment>
<organism evidence="13 14">
    <name type="scientific">Araneus ventricosus</name>
    <name type="common">Orbweaver spider</name>
    <name type="synonym">Epeira ventricosa</name>
    <dbReference type="NCBI Taxonomy" id="182803"/>
    <lineage>
        <taxon>Eukaryota</taxon>
        <taxon>Metazoa</taxon>
        <taxon>Ecdysozoa</taxon>
        <taxon>Arthropoda</taxon>
        <taxon>Chelicerata</taxon>
        <taxon>Arachnida</taxon>
        <taxon>Araneae</taxon>
        <taxon>Araneomorphae</taxon>
        <taxon>Entelegynae</taxon>
        <taxon>Araneoidea</taxon>
        <taxon>Araneidae</taxon>
        <taxon>Araneus</taxon>
    </lineage>
</organism>
<evidence type="ECO:0000313" key="14">
    <source>
        <dbReference type="Proteomes" id="UP000499080"/>
    </source>
</evidence>
<evidence type="ECO:0000256" key="4">
    <source>
        <dbReference type="ARBA" id="ARBA00022525"/>
    </source>
</evidence>
<dbReference type="SMART" id="SM00248">
    <property type="entry name" value="ANK"/>
    <property type="match status" value="6"/>
</dbReference>
<keyword evidence="11" id="KW-0472">Membrane</keyword>
<evidence type="ECO:0000256" key="1">
    <source>
        <dbReference type="ARBA" id="ARBA00004175"/>
    </source>
</evidence>
<dbReference type="PANTHER" id="PTHR24171">
    <property type="entry name" value="ANKYRIN REPEAT DOMAIN-CONTAINING PROTEIN 39-RELATED"/>
    <property type="match status" value="1"/>
</dbReference>
<protein>
    <submittedName>
        <fullName evidence="13">Ankyrin repeat protein RF_0381</fullName>
    </submittedName>
</protein>
<dbReference type="GO" id="GO:0006887">
    <property type="term" value="P:exocytosis"/>
    <property type="evidence" value="ECO:0007669"/>
    <property type="project" value="UniProtKB-KW"/>
</dbReference>
<keyword evidence="9" id="KW-0638">Presynaptic neurotoxin</keyword>
<dbReference type="InterPro" id="IPR002110">
    <property type="entry name" value="Ankyrin_rpt"/>
</dbReference>
<dbReference type="SUPFAM" id="SSF48403">
    <property type="entry name" value="Ankyrin repeat"/>
    <property type="match status" value="1"/>
</dbReference>
<dbReference type="GO" id="GO:0044218">
    <property type="term" value="C:other organism cell membrane"/>
    <property type="evidence" value="ECO:0007669"/>
    <property type="project" value="UniProtKB-KW"/>
</dbReference>
<keyword evidence="6" id="KW-0800">Toxin</keyword>
<keyword evidence="14" id="KW-1185">Reference proteome</keyword>
<evidence type="ECO:0000256" key="7">
    <source>
        <dbReference type="ARBA" id="ARBA00022699"/>
    </source>
</evidence>
<keyword evidence="7" id="KW-0528">Neurotoxin</keyword>
<reference evidence="13 14" key="1">
    <citation type="journal article" date="2019" name="Sci. Rep.">
        <title>Orb-weaving spider Araneus ventricosus genome elucidates the spidroin gene catalogue.</title>
        <authorList>
            <person name="Kono N."/>
            <person name="Nakamura H."/>
            <person name="Ohtoshi R."/>
            <person name="Moran D.A.P."/>
            <person name="Shinohara A."/>
            <person name="Yoshida Y."/>
            <person name="Fujiwara M."/>
            <person name="Mori M."/>
            <person name="Tomita M."/>
            <person name="Arakawa K."/>
        </authorList>
    </citation>
    <scope>NUCLEOTIDE SEQUENCE [LARGE SCALE GENOMIC DNA]</scope>
</reference>
<keyword evidence="11" id="KW-1053">Target membrane</keyword>
<gene>
    <name evidence="13" type="primary">RF_0381_10</name>
    <name evidence="13" type="ORF">AVEN_151900_1</name>
</gene>
<dbReference type="Pfam" id="PF12796">
    <property type="entry name" value="Ank_2"/>
    <property type="match status" value="2"/>
</dbReference>
<dbReference type="Proteomes" id="UP000499080">
    <property type="component" value="Unassembled WGS sequence"/>
</dbReference>
<accession>A0A4Y2VJM0</accession>
<feature type="repeat" description="ANK" evidence="12">
    <location>
        <begin position="73"/>
        <end position="105"/>
    </location>
</feature>